<proteinExistence type="predicted"/>
<organism evidence="1 2">
    <name type="scientific">Candidatus Beckwithbacteria bacterium GW2011_GWB1_47_15</name>
    <dbReference type="NCBI Taxonomy" id="1618371"/>
    <lineage>
        <taxon>Bacteria</taxon>
        <taxon>Candidatus Beckwithiibacteriota</taxon>
    </lineage>
</organism>
<dbReference type="SUPFAM" id="SSF48371">
    <property type="entry name" value="ARM repeat"/>
    <property type="match status" value="1"/>
</dbReference>
<protein>
    <submittedName>
        <fullName evidence="1">Alkylation repair enzyme protein</fullName>
    </submittedName>
</protein>
<dbReference type="EMBL" id="LCNT01000001">
    <property type="protein sequence ID" value="KKU61941.1"/>
    <property type="molecule type" value="Genomic_DNA"/>
</dbReference>
<dbReference type="Proteomes" id="UP000033860">
    <property type="component" value="Unassembled WGS sequence"/>
</dbReference>
<dbReference type="InterPro" id="IPR016024">
    <property type="entry name" value="ARM-type_fold"/>
</dbReference>
<reference evidence="1 2" key="1">
    <citation type="journal article" date="2015" name="Nature">
        <title>rRNA introns, odd ribosomes, and small enigmatic genomes across a large radiation of phyla.</title>
        <authorList>
            <person name="Brown C.T."/>
            <person name="Hug L.A."/>
            <person name="Thomas B.C."/>
            <person name="Sharon I."/>
            <person name="Castelle C.J."/>
            <person name="Singh A."/>
            <person name="Wilkins M.J."/>
            <person name="Williams K.H."/>
            <person name="Banfield J.F."/>
        </authorList>
    </citation>
    <scope>NUCLEOTIDE SEQUENCE [LARGE SCALE GENOMIC DNA]</scope>
</reference>
<dbReference type="PANTHER" id="PTHR34070">
    <property type="entry name" value="ARMADILLO-TYPE FOLD"/>
    <property type="match status" value="1"/>
</dbReference>
<comment type="caution">
    <text evidence="1">The sequence shown here is derived from an EMBL/GenBank/DDBJ whole genome shotgun (WGS) entry which is preliminary data.</text>
</comment>
<dbReference type="PATRIC" id="fig|1618371.3.peg.157"/>
<dbReference type="AlphaFoldDB" id="A0A0G1RXV1"/>
<dbReference type="InterPro" id="IPR014825">
    <property type="entry name" value="DNA_alkylation"/>
</dbReference>
<dbReference type="Pfam" id="PF08713">
    <property type="entry name" value="DNA_alkylation"/>
    <property type="match status" value="1"/>
</dbReference>
<dbReference type="Gene3D" id="1.25.10.90">
    <property type="match status" value="1"/>
</dbReference>
<name>A0A0G1RXV1_9BACT</name>
<accession>A0A0G1RXV1</accession>
<dbReference type="PANTHER" id="PTHR34070:SF1">
    <property type="entry name" value="DNA ALKYLATION REPAIR PROTEIN"/>
    <property type="match status" value="1"/>
</dbReference>
<gene>
    <name evidence="1" type="ORF">UX85_C0001G0155</name>
</gene>
<sequence length="248" mass="29704">MTPQKFLATYRKFLKENYNAERARQEKRYLYSTLKHYGVSVWQMRKFFKKWQKEMARLNKKQALAWAKLFWAQPSHEEKSLALGVLNIHKDKLTLADMPLIEKMMRESRGWALLDYLMIPLMPGILEKDKRAYKYLTKWIKDNDFWVRRSALLAQNLFFRYGNGGDKKLFFKLAESQFDEAWIDKVYQDRLMNKRAKFFIRKAIGWALREMGEKDPKAVLAFTKKNKSKMSGLSYREATRKIEPKFGI</sequence>
<evidence type="ECO:0000313" key="2">
    <source>
        <dbReference type="Proteomes" id="UP000033860"/>
    </source>
</evidence>
<evidence type="ECO:0000313" key="1">
    <source>
        <dbReference type="EMBL" id="KKU61941.1"/>
    </source>
</evidence>